<organism evidence="1 2">
    <name type="scientific">Candidatus Phycosocius spiralis</name>
    <dbReference type="NCBI Taxonomy" id="2815099"/>
    <lineage>
        <taxon>Bacteria</taxon>
        <taxon>Pseudomonadati</taxon>
        <taxon>Pseudomonadota</taxon>
        <taxon>Alphaproteobacteria</taxon>
        <taxon>Caulobacterales</taxon>
        <taxon>Caulobacterales incertae sedis</taxon>
        <taxon>Candidatus Phycosocius</taxon>
    </lineage>
</organism>
<name>A0ABQ4PU89_9PROT</name>
<dbReference type="Proteomes" id="UP001161064">
    <property type="component" value="Unassembled WGS sequence"/>
</dbReference>
<evidence type="ECO:0000313" key="2">
    <source>
        <dbReference type="Proteomes" id="UP001161064"/>
    </source>
</evidence>
<proteinExistence type="predicted"/>
<reference evidence="1" key="1">
    <citation type="submission" date="2021-05" db="EMBL/GenBank/DDBJ databases">
        <authorList>
            <person name="Tanabe Y."/>
        </authorList>
    </citation>
    <scope>NUCLEOTIDE SEQUENCE</scope>
    <source>
        <strain evidence="1">BOTRYCO-1</strain>
    </source>
</reference>
<dbReference type="EMBL" id="BPFZ01000003">
    <property type="protein sequence ID" value="GIU66548.1"/>
    <property type="molecule type" value="Genomic_DNA"/>
</dbReference>
<comment type="caution">
    <text evidence="1">The sequence shown here is derived from an EMBL/GenBank/DDBJ whole genome shotgun (WGS) entry which is preliminary data.</text>
</comment>
<accession>A0ABQ4PU89</accession>
<evidence type="ECO:0000313" key="1">
    <source>
        <dbReference type="EMBL" id="GIU66548.1"/>
    </source>
</evidence>
<protein>
    <submittedName>
        <fullName evidence="1">Uncharacterized protein</fullName>
    </submittedName>
</protein>
<reference evidence="1" key="2">
    <citation type="journal article" date="2023" name="ISME Commun">
        <title>Characterization of a bloom-associated alphaproteobacterial lineage, 'Candidatus Phycosocius': insights into freshwater algal-bacterial interactions.</title>
        <authorList>
            <person name="Tanabe Y."/>
            <person name="Yamaguchi H."/>
            <person name="Yoshida M."/>
            <person name="Kai A."/>
            <person name="Okazaki Y."/>
        </authorList>
    </citation>
    <scope>NUCLEOTIDE SEQUENCE</scope>
    <source>
        <strain evidence="1">BOTRYCO-1</strain>
    </source>
</reference>
<gene>
    <name evidence="1" type="ORF">PsB1_0702</name>
</gene>
<keyword evidence="2" id="KW-1185">Reference proteome</keyword>
<dbReference type="RefSeq" id="WP_284359110.1">
    <property type="nucleotide sequence ID" value="NZ_BPFZ01000003.1"/>
</dbReference>
<sequence>MRELTIEELEFVSGGETVIVTAHRRDDLTIFMWQQFWTQQAQFNSAIENQARIMGMQLNLEDGCFEEVIFRLQPPGLSGAVQGALQAVGGALLMAYSDGTITPQEWTVAFVAGALGAGMGALGVSVDATLTSTLARIVWGVGVNLAAGASGALITS</sequence>